<keyword evidence="6 11" id="KW-0520">NAD</keyword>
<feature type="binding site" evidence="11">
    <location>
        <position position="314"/>
    </location>
    <ligand>
        <name>FAD</name>
        <dbReference type="ChEBI" id="CHEBI:57692"/>
    </ligand>
</feature>
<accession>A0A0F6W6L0</accession>
<keyword evidence="8 13" id="KW-0676">Redox-active center</keyword>
<feature type="binding site" evidence="11">
    <location>
        <position position="205"/>
    </location>
    <ligand>
        <name>NAD(+)</name>
        <dbReference type="ChEBI" id="CHEBI:57540"/>
    </ligand>
</feature>
<feature type="domain" description="FAD/NAD(P)-binding" evidence="15">
    <location>
        <begin position="7"/>
        <end position="329"/>
    </location>
</feature>
<sequence>MANKSFDAIVIGGGPGGYPCAIRLGQLKQKVLVVEKEYVGGVCLNWGCIPSKALIAASGLYERILHAEKMGITAQGVQIDIGKMQDWKEGIVKKLTSGVATLIKANGGEIVMGTARVTGPKTVEVTKSDGTKETFEATKAIVVATGATPIELPHLKIDGETVITARQAVSMREAKGTMIVVGGGVIGMELGMVYQKLGMKVIVVELLDQLLGATDPDLVQVVQKAFEKAGGEVLLKTKATNLRVENKKAMLTVELPDGAKRDIEADKVLVSIGFRPNGKGIGLEEIGVKLDQRGHVLVDDKLQTNVKGVYAIGDVSGAPYLAHKATKEGEIVAEVIAGKKSARDWRTMPSAIFTEPEIATTGMSERDAKAAGKKVKLGKFPFSVLGRAMAIDSTEGFVKVILDEQTNEVLGVAIVGPEASDLISEASLAIEMCAFAEDVAMTIHPHPTLGEGVMEAFHQALGHAIHTNNRAPRPSV</sequence>
<dbReference type="PANTHER" id="PTHR22912">
    <property type="entry name" value="DISULFIDE OXIDOREDUCTASE"/>
    <property type="match status" value="1"/>
</dbReference>
<keyword evidence="4 11" id="KW-0274">FAD</keyword>
<dbReference type="GO" id="GO:0004148">
    <property type="term" value="F:dihydrolipoyl dehydrogenase (NADH) activity"/>
    <property type="evidence" value="ECO:0007669"/>
    <property type="project" value="UniProtKB-EC"/>
</dbReference>
<keyword evidence="3 13" id="KW-0285">Flavoprotein</keyword>
<dbReference type="EC" id="1.8.1.4" evidence="2 13"/>
<organism evidence="16 17">
    <name type="scientific">Sandaracinus amylolyticus</name>
    <dbReference type="NCBI Taxonomy" id="927083"/>
    <lineage>
        <taxon>Bacteria</taxon>
        <taxon>Pseudomonadati</taxon>
        <taxon>Myxococcota</taxon>
        <taxon>Polyangia</taxon>
        <taxon>Polyangiales</taxon>
        <taxon>Sandaracinaceae</taxon>
        <taxon>Sandaracinus</taxon>
    </lineage>
</organism>
<dbReference type="PRINTS" id="PR00411">
    <property type="entry name" value="PNDRDTASEI"/>
</dbReference>
<proteinExistence type="inferred from homology"/>
<evidence type="ECO:0000256" key="6">
    <source>
        <dbReference type="ARBA" id="ARBA00023027"/>
    </source>
</evidence>
<evidence type="ECO:0000256" key="11">
    <source>
        <dbReference type="PIRSR" id="PIRSR000350-3"/>
    </source>
</evidence>
<evidence type="ECO:0000259" key="15">
    <source>
        <dbReference type="Pfam" id="PF07992"/>
    </source>
</evidence>
<dbReference type="NCBIfam" id="TIGR01350">
    <property type="entry name" value="lipoamide_DH"/>
    <property type="match status" value="1"/>
</dbReference>
<dbReference type="InterPro" id="IPR050151">
    <property type="entry name" value="Class-I_Pyr_Nuc-Dis_Oxidored"/>
</dbReference>
<dbReference type="KEGG" id="samy:DB32_005885"/>
<evidence type="ECO:0000256" key="9">
    <source>
        <dbReference type="ARBA" id="ARBA00049187"/>
    </source>
</evidence>
<evidence type="ECO:0000313" key="16">
    <source>
        <dbReference type="EMBL" id="AKF08736.1"/>
    </source>
</evidence>
<comment type="similarity">
    <text evidence="1 13">Belongs to the class-I pyridine nucleotide-disulfide oxidoreductase family.</text>
</comment>
<feature type="domain" description="Pyridine nucleotide-disulphide oxidoreductase dimerisation" evidence="14">
    <location>
        <begin position="348"/>
        <end position="456"/>
    </location>
</feature>
<dbReference type="Pfam" id="PF02852">
    <property type="entry name" value="Pyr_redox_dim"/>
    <property type="match status" value="1"/>
</dbReference>
<dbReference type="FunFam" id="3.30.390.30:FF:000001">
    <property type="entry name" value="Dihydrolipoyl dehydrogenase"/>
    <property type="match status" value="1"/>
</dbReference>
<dbReference type="PIRSF" id="PIRSF000350">
    <property type="entry name" value="Mercury_reductase_MerA"/>
    <property type="match status" value="1"/>
</dbReference>
<dbReference type="Pfam" id="PF07992">
    <property type="entry name" value="Pyr_redox_2"/>
    <property type="match status" value="1"/>
</dbReference>
<dbReference type="PANTHER" id="PTHR22912:SF151">
    <property type="entry name" value="DIHYDROLIPOYL DEHYDROGENASE, MITOCHONDRIAL"/>
    <property type="match status" value="1"/>
</dbReference>
<keyword evidence="11" id="KW-0547">Nucleotide-binding</keyword>
<evidence type="ECO:0000256" key="2">
    <source>
        <dbReference type="ARBA" id="ARBA00012608"/>
    </source>
</evidence>
<dbReference type="GO" id="GO:0050660">
    <property type="term" value="F:flavin adenine dinucleotide binding"/>
    <property type="evidence" value="ECO:0007669"/>
    <property type="project" value="InterPro"/>
</dbReference>
<comment type="miscellaneous">
    <text evidence="13">The active site is a redox-active disulfide bond.</text>
</comment>
<dbReference type="EMBL" id="CP011125">
    <property type="protein sequence ID" value="AKF08736.1"/>
    <property type="molecule type" value="Genomic_DNA"/>
</dbReference>
<evidence type="ECO:0000256" key="12">
    <source>
        <dbReference type="PIRSR" id="PIRSR000350-4"/>
    </source>
</evidence>
<comment type="cofactor">
    <cofactor evidence="11 13">
        <name>FAD</name>
        <dbReference type="ChEBI" id="CHEBI:57692"/>
    </cofactor>
    <text evidence="11 13">Binds 1 FAD per subunit.</text>
</comment>
<dbReference type="Proteomes" id="UP000034883">
    <property type="component" value="Chromosome"/>
</dbReference>
<dbReference type="InterPro" id="IPR036188">
    <property type="entry name" value="FAD/NAD-bd_sf"/>
</dbReference>
<dbReference type="SUPFAM" id="SSF55424">
    <property type="entry name" value="FAD/NAD-linked reductases, dimerisation (C-terminal) domain"/>
    <property type="match status" value="1"/>
</dbReference>
<evidence type="ECO:0000256" key="7">
    <source>
        <dbReference type="ARBA" id="ARBA00023157"/>
    </source>
</evidence>
<name>A0A0F6W6L0_9BACT</name>
<feature type="binding site" evidence="11">
    <location>
        <begin position="182"/>
        <end position="189"/>
    </location>
    <ligand>
        <name>NAD(+)</name>
        <dbReference type="ChEBI" id="CHEBI:57540"/>
    </ligand>
</feature>
<keyword evidence="7" id="KW-1015">Disulfide bond</keyword>
<comment type="catalytic activity">
    <reaction evidence="9 13">
        <text>N(6)-[(R)-dihydrolipoyl]-L-lysyl-[protein] + NAD(+) = N(6)-[(R)-lipoyl]-L-lysyl-[protein] + NADH + H(+)</text>
        <dbReference type="Rhea" id="RHEA:15045"/>
        <dbReference type="Rhea" id="RHEA-COMP:10474"/>
        <dbReference type="Rhea" id="RHEA-COMP:10475"/>
        <dbReference type="ChEBI" id="CHEBI:15378"/>
        <dbReference type="ChEBI" id="CHEBI:57540"/>
        <dbReference type="ChEBI" id="CHEBI:57945"/>
        <dbReference type="ChEBI" id="CHEBI:83099"/>
        <dbReference type="ChEBI" id="CHEBI:83100"/>
        <dbReference type="EC" id="1.8.1.4"/>
    </reaction>
</comment>
<feature type="binding site" evidence="11">
    <location>
        <position position="273"/>
    </location>
    <ligand>
        <name>NAD(+)</name>
        <dbReference type="ChEBI" id="CHEBI:57540"/>
    </ligand>
</feature>
<dbReference type="RefSeq" id="WP_053235843.1">
    <property type="nucleotide sequence ID" value="NZ_CP011125.1"/>
</dbReference>
<feature type="disulfide bond" description="Redox-active" evidence="12">
    <location>
        <begin position="43"/>
        <end position="48"/>
    </location>
</feature>
<dbReference type="InterPro" id="IPR006258">
    <property type="entry name" value="Lipoamide_DH"/>
</dbReference>
<evidence type="ECO:0000313" key="17">
    <source>
        <dbReference type="Proteomes" id="UP000034883"/>
    </source>
</evidence>
<dbReference type="GO" id="GO:0006103">
    <property type="term" value="P:2-oxoglutarate metabolic process"/>
    <property type="evidence" value="ECO:0007669"/>
    <property type="project" value="TreeGrafter"/>
</dbReference>
<evidence type="ECO:0000256" key="13">
    <source>
        <dbReference type="RuleBase" id="RU003692"/>
    </source>
</evidence>
<evidence type="ECO:0000259" key="14">
    <source>
        <dbReference type="Pfam" id="PF02852"/>
    </source>
</evidence>
<dbReference type="InterPro" id="IPR023753">
    <property type="entry name" value="FAD/NAD-binding_dom"/>
</dbReference>
<evidence type="ECO:0000256" key="4">
    <source>
        <dbReference type="ARBA" id="ARBA00022827"/>
    </source>
</evidence>
<protein>
    <recommendedName>
        <fullName evidence="2 13">Dihydrolipoyl dehydrogenase</fullName>
        <ecNumber evidence="2 13">1.8.1.4</ecNumber>
    </recommendedName>
</protein>
<dbReference type="PROSITE" id="PS00076">
    <property type="entry name" value="PYRIDINE_REDOX_1"/>
    <property type="match status" value="1"/>
</dbReference>
<dbReference type="Gene3D" id="3.30.390.30">
    <property type="match status" value="1"/>
</dbReference>
<keyword evidence="17" id="KW-1185">Reference proteome</keyword>
<keyword evidence="5 13" id="KW-0560">Oxidoreductase</keyword>
<feature type="active site" description="Proton acceptor" evidence="10">
    <location>
        <position position="446"/>
    </location>
</feature>
<gene>
    <name evidence="16" type="ORF">DB32_005885</name>
</gene>
<dbReference type="SUPFAM" id="SSF51905">
    <property type="entry name" value="FAD/NAD(P)-binding domain"/>
    <property type="match status" value="1"/>
</dbReference>
<evidence type="ECO:0000256" key="8">
    <source>
        <dbReference type="ARBA" id="ARBA00023284"/>
    </source>
</evidence>
<dbReference type="InterPro" id="IPR001100">
    <property type="entry name" value="Pyr_nuc-diS_OxRdtase"/>
</dbReference>
<dbReference type="InterPro" id="IPR004099">
    <property type="entry name" value="Pyr_nucl-diS_OxRdtase_dimer"/>
</dbReference>
<dbReference type="OrthoDB" id="9786429at2"/>
<feature type="binding site" evidence="11">
    <location>
        <position position="52"/>
    </location>
    <ligand>
        <name>FAD</name>
        <dbReference type="ChEBI" id="CHEBI:57692"/>
    </ligand>
</feature>
<evidence type="ECO:0000256" key="5">
    <source>
        <dbReference type="ARBA" id="ARBA00023002"/>
    </source>
</evidence>
<reference evidence="16 17" key="1">
    <citation type="submission" date="2015-03" db="EMBL/GenBank/DDBJ databases">
        <title>Genome assembly of Sandaracinus amylolyticus DSM 53668.</title>
        <authorList>
            <person name="Sharma G."/>
            <person name="Subramanian S."/>
        </authorList>
    </citation>
    <scope>NUCLEOTIDE SEQUENCE [LARGE SCALE GENOMIC DNA]</scope>
    <source>
        <strain evidence="16 17">DSM 53668</strain>
    </source>
</reference>
<dbReference type="InterPro" id="IPR012999">
    <property type="entry name" value="Pyr_OxRdtase_I_AS"/>
</dbReference>
<dbReference type="Gene3D" id="3.50.50.60">
    <property type="entry name" value="FAD/NAD(P)-binding domain"/>
    <property type="match status" value="2"/>
</dbReference>
<dbReference type="AlphaFoldDB" id="A0A0F6W6L0"/>
<dbReference type="PRINTS" id="PR00368">
    <property type="entry name" value="FADPNR"/>
</dbReference>
<evidence type="ECO:0000256" key="3">
    <source>
        <dbReference type="ARBA" id="ARBA00022630"/>
    </source>
</evidence>
<dbReference type="STRING" id="927083.DB32_005885"/>
<evidence type="ECO:0000256" key="10">
    <source>
        <dbReference type="PIRSR" id="PIRSR000350-2"/>
    </source>
</evidence>
<evidence type="ECO:0000256" key="1">
    <source>
        <dbReference type="ARBA" id="ARBA00007532"/>
    </source>
</evidence>
<dbReference type="GO" id="GO:0005737">
    <property type="term" value="C:cytoplasm"/>
    <property type="evidence" value="ECO:0007669"/>
    <property type="project" value="UniProtKB-ARBA"/>
</dbReference>
<dbReference type="InterPro" id="IPR016156">
    <property type="entry name" value="FAD/NAD-linked_Rdtase_dimer_sf"/>
</dbReference>